<evidence type="ECO:0000313" key="1">
    <source>
        <dbReference type="EMBL" id="KRZ17053.1"/>
    </source>
</evidence>
<dbReference type="Proteomes" id="UP000055024">
    <property type="component" value="Unassembled WGS sequence"/>
</dbReference>
<organism evidence="1 2">
    <name type="scientific">Trichinella zimbabwensis</name>
    <dbReference type="NCBI Taxonomy" id="268475"/>
    <lineage>
        <taxon>Eukaryota</taxon>
        <taxon>Metazoa</taxon>
        <taxon>Ecdysozoa</taxon>
        <taxon>Nematoda</taxon>
        <taxon>Enoplea</taxon>
        <taxon>Dorylaimia</taxon>
        <taxon>Trichinellida</taxon>
        <taxon>Trichinellidae</taxon>
        <taxon>Trichinella</taxon>
    </lineage>
</organism>
<reference evidence="1 2" key="1">
    <citation type="submission" date="2015-01" db="EMBL/GenBank/DDBJ databases">
        <title>Evolution of Trichinella species and genotypes.</title>
        <authorList>
            <person name="Korhonen P.K."/>
            <person name="Edoardo P."/>
            <person name="Giuseppe L.R."/>
            <person name="Gasser R.B."/>
        </authorList>
    </citation>
    <scope>NUCLEOTIDE SEQUENCE [LARGE SCALE GENOMIC DNA]</scope>
    <source>
        <strain evidence="1">ISS1029</strain>
    </source>
</reference>
<accession>A0A0V1I2H6</accession>
<proteinExistence type="predicted"/>
<comment type="caution">
    <text evidence="1">The sequence shown here is derived from an EMBL/GenBank/DDBJ whole genome shotgun (WGS) entry which is preliminary data.</text>
</comment>
<keyword evidence="2" id="KW-1185">Reference proteome</keyword>
<protein>
    <submittedName>
        <fullName evidence="1">Uncharacterized protein</fullName>
    </submittedName>
</protein>
<dbReference type="AlphaFoldDB" id="A0A0V1I2H6"/>
<dbReference type="EMBL" id="JYDP01000008">
    <property type="protein sequence ID" value="KRZ17053.1"/>
    <property type="molecule type" value="Genomic_DNA"/>
</dbReference>
<name>A0A0V1I2H6_9BILA</name>
<gene>
    <name evidence="1" type="ORF">T11_10777</name>
</gene>
<evidence type="ECO:0000313" key="2">
    <source>
        <dbReference type="Proteomes" id="UP000055024"/>
    </source>
</evidence>
<sequence>MRLVPKDVTRATHMKRTYRMSETVLSDRYKGFYRDQQLLDQWSSLPAQ</sequence>